<organism evidence="4 5">
    <name type="scientific">Eubacterium multiforme</name>
    <dbReference type="NCBI Taxonomy" id="83339"/>
    <lineage>
        <taxon>Bacteria</taxon>
        <taxon>Bacillati</taxon>
        <taxon>Bacillota</taxon>
        <taxon>Clostridia</taxon>
        <taxon>Eubacteriales</taxon>
        <taxon>Eubacteriaceae</taxon>
        <taxon>Eubacterium</taxon>
    </lineage>
</organism>
<evidence type="ECO:0000259" key="3">
    <source>
        <dbReference type="Pfam" id="PF21117"/>
    </source>
</evidence>
<gene>
    <name evidence="4" type="ORF">J2S18_002975</name>
</gene>
<sequence>MNFLKERVKINKMKNSNDLKKQIDSIDGRGYKAYKTLEGDYDFGEYILHIDHVQGDPFASPSRIRVSMKGNVNKIPYDLFNESHKRIAVQDFIARVFYQNINKFCERVMGSGKSGLISISRCPQEILDRTAIVINKEKIEARFEVGFPARGRSVLGRELQKILYDFLPKIIDNSLKYENLNKDKLINRVKLVCNEEFIRKELKRLGLVAFVANGSILPRESGVSTKPLKDGKKFISPKELEVSINLPNKGLIKGMGIKKGITLIVGGGYHGKSTLLNALELGVYNHIEGDGREYVITDGSAMKVRAEDGRSIIKDDISLFINNLPNGKDTVKFTSENASGSTSQAANIVEAIESKSNLLLIDEDTSATNFMIRDDVMQSLVSKEDEPITPFIELVKGIYEEKDISTIIVVGSSGDYFDIADTVIQMDAYEPKDVTEKAKELSKGLILNRIKNRDIKININFDRKLLKGSIQKGPKGVKIKTLGIDGLSINKEDINLRGIEQIVDREQVTSIGHIMKWAEDNIINNELNLIEVTDKIIYEIKVKGLLSISGTKGGAGNLAMPRKQEIMASFNRYRKLRVK</sequence>
<proteinExistence type="predicted"/>
<keyword evidence="5" id="KW-1185">Reference proteome</keyword>
<dbReference type="SUPFAM" id="SSF52540">
    <property type="entry name" value="P-loop containing nucleoside triphosphate hydrolases"/>
    <property type="match status" value="1"/>
</dbReference>
<dbReference type="InterPro" id="IPR019195">
    <property type="entry name" value="ABC_ATPase_put"/>
</dbReference>
<protein>
    <submittedName>
        <fullName evidence="4">ABC-class ATPase</fullName>
    </submittedName>
</protein>
<accession>A0ABT9UXH9</accession>
<dbReference type="Pfam" id="PF20446">
    <property type="entry name" value="ABC_N"/>
    <property type="match status" value="1"/>
</dbReference>
<dbReference type="EMBL" id="JAUSUF010000015">
    <property type="protein sequence ID" value="MDQ0151001.1"/>
    <property type="molecule type" value="Genomic_DNA"/>
</dbReference>
<evidence type="ECO:0000259" key="1">
    <source>
        <dbReference type="Pfam" id="PF09818"/>
    </source>
</evidence>
<dbReference type="InterPro" id="IPR049069">
    <property type="entry name" value="MRB1590-like_C"/>
</dbReference>
<dbReference type="Pfam" id="PF09818">
    <property type="entry name" value="ABC_ATPase"/>
    <property type="match status" value="1"/>
</dbReference>
<dbReference type="Proteomes" id="UP001228504">
    <property type="component" value="Unassembled WGS sequence"/>
</dbReference>
<feature type="domain" description="ATPase of the ABC class C-terminal" evidence="1">
    <location>
        <begin position="182"/>
        <end position="451"/>
    </location>
</feature>
<reference evidence="4 5" key="1">
    <citation type="submission" date="2023-07" db="EMBL/GenBank/DDBJ databases">
        <title>Genomic Encyclopedia of Type Strains, Phase IV (KMG-IV): sequencing the most valuable type-strain genomes for metagenomic binning, comparative biology and taxonomic classification.</title>
        <authorList>
            <person name="Goeker M."/>
        </authorList>
    </citation>
    <scope>NUCLEOTIDE SEQUENCE [LARGE SCALE GENOMIC DNA]</scope>
    <source>
        <strain evidence="4 5">DSM 20694</strain>
    </source>
</reference>
<dbReference type="InterPro" id="IPR046834">
    <property type="entry name" value="ABC_ATPase_C"/>
</dbReference>
<dbReference type="Pfam" id="PF21117">
    <property type="entry name" value="MRB1590_C"/>
    <property type="match status" value="1"/>
</dbReference>
<evidence type="ECO:0000259" key="2">
    <source>
        <dbReference type="Pfam" id="PF20446"/>
    </source>
</evidence>
<dbReference type="InterPro" id="IPR027417">
    <property type="entry name" value="P-loop_NTPase"/>
</dbReference>
<evidence type="ECO:0000313" key="5">
    <source>
        <dbReference type="Proteomes" id="UP001228504"/>
    </source>
</evidence>
<dbReference type="PANTHER" id="PTHR38149">
    <property type="entry name" value="ATPASE"/>
    <property type="match status" value="1"/>
</dbReference>
<feature type="domain" description="ATPase of the ABC class N-terminal" evidence="2">
    <location>
        <begin position="17"/>
        <end position="177"/>
    </location>
</feature>
<dbReference type="Gene3D" id="3.40.50.300">
    <property type="entry name" value="P-loop containing nucleotide triphosphate hydrolases"/>
    <property type="match status" value="1"/>
</dbReference>
<comment type="caution">
    <text evidence="4">The sequence shown here is derived from an EMBL/GenBank/DDBJ whole genome shotgun (WGS) entry which is preliminary data.</text>
</comment>
<feature type="domain" description="MRB1590-like C-terminal" evidence="3">
    <location>
        <begin position="478"/>
        <end position="579"/>
    </location>
</feature>
<name>A0ABT9UXH9_9FIRM</name>
<dbReference type="PANTHER" id="PTHR38149:SF1">
    <property type="entry name" value="ATPASE"/>
    <property type="match status" value="1"/>
</dbReference>
<dbReference type="InterPro" id="IPR046833">
    <property type="entry name" value="ABC_N"/>
</dbReference>
<evidence type="ECO:0000313" key="4">
    <source>
        <dbReference type="EMBL" id="MDQ0151001.1"/>
    </source>
</evidence>